<reference evidence="2" key="1">
    <citation type="submission" date="2018-10" db="EMBL/GenBank/DDBJ databases">
        <title>Acidithiobacillus sulfuriphilus sp. nov.: an extremely acidophilic sulfur-oxidizing chemolithotroph isolated from a neutral pH environment.</title>
        <authorList>
            <person name="Falagan C."/>
            <person name="Moya-Beltran A."/>
            <person name="Quatrini R."/>
            <person name="Johnson D.B."/>
        </authorList>
    </citation>
    <scope>NUCLEOTIDE SEQUENCE [LARGE SCALE GENOMIC DNA]</scope>
    <source>
        <strain evidence="2">CJ-2</strain>
    </source>
</reference>
<evidence type="ECO:0000313" key="2">
    <source>
        <dbReference type="EMBL" id="RNF59300.1"/>
    </source>
</evidence>
<dbReference type="RefSeq" id="WP_123105206.1">
    <property type="nucleotide sequence ID" value="NZ_CP127527.1"/>
</dbReference>
<dbReference type="OrthoDB" id="9780392at2"/>
<dbReference type="Pfam" id="PF01814">
    <property type="entry name" value="Hemerythrin"/>
    <property type="match status" value="1"/>
</dbReference>
<comment type="caution">
    <text evidence="2">The sequence shown here is derived from an EMBL/GenBank/DDBJ whole genome shotgun (WGS) entry which is preliminary data.</text>
</comment>
<feature type="domain" description="Hemerythrin-like" evidence="1">
    <location>
        <begin position="18"/>
        <end position="154"/>
    </location>
</feature>
<sequence length="176" mass="19491">MAGLPAGSNIPPAAFRRPLAVLQACHGLIRNHCDSLERLPDYLIRHGPDERTSTAAQRALRYFRNAAPLHFADEEIDLFPRLLTVLDSREEKLADTILELVAQHGQELHDWAVLEPFLETVAAGERPSLPDLRGYAAGLRQHIGIEEMVIYPLASRLDPDSLTHIGVAMAARRHAG</sequence>
<dbReference type="AlphaFoldDB" id="A0A3M8QXT0"/>
<protein>
    <submittedName>
        <fullName evidence="2">Hemerythrin domain-containing protein</fullName>
    </submittedName>
</protein>
<evidence type="ECO:0000259" key="1">
    <source>
        <dbReference type="Pfam" id="PF01814"/>
    </source>
</evidence>
<accession>A0A3M8QXT0</accession>
<dbReference type="InterPro" id="IPR012312">
    <property type="entry name" value="Hemerythrin-like"/>
</dbReference>
<proteinExistence type="predicted"/>
<name>A0A3M8QXT0_9PROT</name>
<organism evidence="2">
    <name type="scientific">Acidithiobacillus sulfuriphilus</name>
    <dbReference type="NCBI Taxonomy" id="1867749"/>
    <lineage>
        <taxon>Bacteria</taxon>
        <taxon>Pseudomonadati</taxon>
        <taxon>Pseudomonadota</taxon>
        <taxon>Acidithiobacillia</taxon>
        <taxon>Acidithiobacillales</taxon>
        <taxon>Acidithiobacillaceae</taxon>
        <taxon>Acidithiobacillus</taxon>
    </lineage>
</organism>
<dbReference type="EMBL" id="RIZI01000187">
    <property type="protein sequence ID" value="RNF59300.1"/>
    <property type="molecule type" value="Genomic_DNA"/>
</dbReference>
<dbReference type="CDD" id="cd12108">
    <property type="entry name" value="Hr-like"/>
    <property type="match status" value="1"/>
</dbReference>
<dbReference type="Gene3D" id="1.20.120.520">
    <property type="entry name" value="nmb1532 protein domain like"/>
    <property type="match status" value="1"/>
</dbReference>
<gene>
    <name evidence="2" type="ORF">EC580_11555</name>
</gene>